<evidence type="ECO:0000313" key="3">
    <source>
        <dbReference type="EMBL" id="CAB4197317.1"/>
    </source>
</evidence>
<evidence type="ECO:0000256" key="1">
    <source>
        <dbReference type="SAM" id="MobiDB-lite"/>
    </source>
</evidence>
<accession>A0A6J5PDM2</accession>
<reference evidence="2" key="1">
    <citation type="submission" date="2020-05" db="EMBL/GenBank/DDBJ databases">
        <authorList>
            <person name="Chiriac C."/>
            <person name="Salcher M."/>
            <person name="Ghai R."/>
            <person name="Kavagutti S V."/>
        </authorList>
    </citation>
    <scope>NUCLEOTIDE SEQUENCE</scope>
</reference>
<organism evidence="2">
    <name type="scientific">uncultured Caudovirales phage</name>
    <dbReference type="NCBI Taxonomy" id="2100421"/>
    <lineage>
        <taxon>Viruses</taxon>
        <taxon>Duplodnaviria</taxon>
        <taxon>Heunggongvirae</taxon>
        <taxon>Uroviricota</taxon>
        <taxon>Caudoviricetes</taxon>
        <taxon>Peduoviridae</taxon>
        <taxon>Maltschvirus</taxon>
        <taxon>Maltschvirus maltsch</taxon>
    </lineage>
</organism>
<protein>
    <submittedName>
        <fullName evidence="2">Uncharacterized protein</fullName>
    </submittedName>
</protein>
<evidence type="ECO:0000313" key="2">
    <source>
        <dbReference type="EMBL" id="CAB4169939.1"/>
    </source>
</evidence>
<evidence type="ECO:0000313" key="4">
    <source>
        <dbReference type="EMBL" id="CAB4210675.1"/>
    </source>
</evidence>
<dbReference type="EMBL" id="LR797363">
    <property type="protein sequence ID" value="CAB4210675.1"/>
    <property type="molecule type" value="Genomic_DNA"/>
</dbReference>
<sequence>MRKYEAIDLMKLKALGSANGWNQVLTTHLEQGNIDGLARLRYQIAAGMDDLAKRKMNTDEMNVWFIRLNKSIEDTAKKIIRKKHPMPEDNPLASSHYTHATGEAKKKRDHELAMFFKRSAY</sequence>
<proteinExistence type="predicted"/>
<feature type="region of interest" description="Disordered" evidence="1">
    <location>
        <begin position="84"/>
        <end position="106"/>
    </location>
</feature>
<dbReference type="EMBL" id="LR796854">
    <property type="protein sequence ID" value="CAB4169939.1"/>
    <property type="molecule type" value="Genomic_DNA"/>
</dbReference>
<dbReference type="EMBL" id="LR797267">
    <property type="protein sequence ID" value="CAB4197317.1"/>
    <property type="molecule type" value="Genomic_DNA"/>
</dbReference>
<gene>
    <name evidence="3" type="ORF">UFOVP1318_9</name>
    <name evidence="4" type="ORF">UFOVP1430_35</name>
    <name evidence="2" type="ORF">UFOVP903_37</name>
</gene>
<name>A0A6J5PDM2_9CAUD</name>